<dbReference type="OrthoDB" id="5288318at2759"/>
<protein>
    <submittedName>
        <fullName evidence="2">Uncharacterized protein</fullName>
    </submittedName>
</protein>
<accession>A0A2V1E361</accession>
<feature type="compositionally biased region" description="Acidic residues" evidence="1">
    <location>
        <begin position="1"/>
        <end position="11"/>
    </location>
</feature>
<dbReference type="AlphaFoldDB" id="A0A2V1E361"/>
<dbReference type="Proteomes" id="UP000244855">
    <property type="component" value="Unassembled WGS sequence"/>
</dbReference>
<feature type="region of interest" description="Disordered" evidence="1">
    <location>
        <begin position="1"/>
        <end position="53"/>
    </location>
</feature>
<sequence length="65" mass="6624">MVVIVDLDDDPPEHGHPAPQKPLHHSLGAGVGIAGSDQQHGGEATADGRTNPNVNGFSAALSCYP</sequence>
<evidence type="ECO:0000313" key="2">
    <source>
        <dbReference type="EMBL" id="PVI04967.1"/>
    </source>
</evidence>
<evidence type="ECO:0000256" key="1">
    <source>
        <dbReference type="SAM" id="MobiDB-lite"/>
    </source>
</evidence>
<organism evidence="2 3">
    <name type="scientific">Periconia macrospinosa</name>
    <dbReference type="NCBI Taxonomy" id="97972"/>
    <lineage>
        <taxon>Eukaryota</taxon>
        <taxon>Fungi</taxon>
        <taxon>Dikarya</taxon>
        <taxon>Ascomycota</taxon>
        <taxon>Pezizomycotina</taxon>
        <taxon>Dothideomycetes</taxon>
        <taxon>Pleosporomycetidae</taxon>
        <taxon>Pleosporales</taxon>
        <taxon>Massarineae</taxon>
        <taxon>Periconiaceae</taxon>
        <taxon>Periconia</taxon>
    </lineage>
</organism>
<evidence type="ECO:0000313" key="3">
    <source>
        <dbReference type="Proteomes" id="UP000244855"/>
    </source>
</evidence>
<name>A0A2V1E361_9PLEO</name>
<reference evidence="2 3" key="1">
    <citation type="journal article" date="2018" name="Sci. Rep.">
        <title>Comparative genomics provides insights into the lifestyle and reveals functional heterogeneity of dark septate endophytic fungi.</title>
        <authorList>
            <person name="Knapp D.G."/>
            <person name="Nemeth J.B."/>
            <person name="Barry K."/>
            <person name="Hainaut M."/>
            <person name="Henrissat B."/>
            <person name="Johnson J."/>
            <person name="Kuo A."/>
            <person name="Lim J.H.P."/>
            <person name="Lipzen A."/>
            <person name="Nolan M."/>
            <person name="Ohm R.A."/>
            <person name="Tamas L."/>
            <person name="Grigoriev I.V."/>
            <person name="Spatafora J.W."/>
            <person name="Nagy L.G."/>
            <person name="Kovacs G.M."/>
        </authorList>
    </citation>
    <scope>NUCLEOTIDE SEQUENCE [LARGE SCALE GENOMIC DNA]</scope>
    <source>
        <strain evidence="2 3">DSE2036</strain>
    </source>
</reference>
<gene>
    <name evidence="2" type="ORF">DM02DRAFT_517649</name>
</gene>
<proteinExistence type="predicted"/>
<dbReference type="EMBL" id="KZ805317">
    <property type="protein sequence ID" value="PVI04967.1"/>
    <property type="molecule type" value="Genomic_DNA"/>
</dbReference>
<keyword evidence="3" id="KW-1185">Reference proteome</keyword>